<accession>A0A7R7HW32</accession>
<dbReference type="EMBL" id="AP023355">
    <property type="protein sequence ID" value="BCJ34473.1"/>
    <property type="molecule type" value="Genomic_DNA"/>
</dbReference>
<protein>
    <submittedName>
        <fullName evidence="4">Carbonic anhydrase</fullName>
    </submittedName>
</protein>
<dbReference type="PANTHER" id="PTHR11002:SF79">
    <property type="entry name" value="CARBONIC ANHYDRASE 2"/>
    <property type="match status" value="1"/>
</dbReference>
<evidence type="ECO:0000256" key="1">
    <source>
        <dbReference type="ARBA" id="ARBA00006217"/>
    </source>
</evidence>
<dbReference type="PANTHER" id="PTHR11002">
    <property type="entry name" value="CARBONIC ANHYDRASE"/>
    <property type="match status" value="1"/>
</dbReference>
<feature type="binding site" evidence="3">
    <location>
        <position position="100"/>
    </location>
    <ligand>
        <name>Zn(2+)</name>
        <dbReference type="ChEBI" id="CHEBI:29105"/>
    </ligand>
</feature>
<comment type="similarity">
    <text evidence="1">Belongs to the beta-class carbonic anhydrase family.</text>
</comment>
<dbReference type="GO" id="GO:0008270">
    <property type="term" value="F:zinc ion binding"/>
    <property type="evidence" value="ECO:0007669"/>
    <property type="project" value="InterPro"/>
</dbReference>
<organism evidence="4 5">
    <name type="scientific">Actinocatenispora thailandica</name>
    <dbReference type="NCBI Taxonomy" id="227318"/>
    <lineage>
        <taxon>Bacteria</taxon>
        <taxon>Bacillati</taxon>
        <taxon>Actinomycetota</taxon>
        <taxon>Actinomycetes</taxon>
        <taxon>Micromonosporales</taxon>
        <taxon>Micromonosporaceae</taxon>
        <taxon>Actinocatenispora</taxon>
    </lineage>
</organism>
<dbReference type="KEGG" id="atl:Athai_19760"/>
<feature type="binding site" evidence="3">
    <location>
        <position position="103"/>
    </location>
    <ligand>
        <name>Zn(2+)</name>
        <dbReference type="ChEBI" id="CHEBI:29105"/>
    </ligand>
</feature>
<comment type="cofactor">
    <cofactor evidence="3">
        <name>Zn(2+)</name>
        <dbReference type="ChEBI" id="CHEBI:29105"/>
    </cofactor>
    <text evidence="3">Binds 1 zinc ion per subunit.</text>
</comment>
<dbReference type="GO" id="GO:0004089">
    <property type="term" value="F:carbonate dehydratase activity"/>
    <property type="evidence" value="ECO:0007669"/>
    <property type="project" value="InterPro"/>
</dbReference>
<comment type="function">
    <text evidence="2">Catalyzes the reversible hydration of carbon dioxide to form bicarbonate.</text>
</comment>
<keyword evidence="3" id="KW-0862">Zinc</keyword>
<dbReference type="InterPro" id="IPR001765">
    <property type="entry name" value="Carbonic_anhydrase"/>
</dbReference>
<sequence length="200" mass="21090">MTPPAALRRLLAGNRRYLSGRTEADRGVDQARRAAPSQAPYALVITCVDSRLPVETIFDQGFGDVCVLRTAGHVLDTSVTGSVDLSVAVLGVSLVLVLGHERCGAVGYAMEHAGSASGDLGYLVDQIAPAIEEVDREGADGPVRHGLGADRYDRIMCRHVTRTVSQLAAVPSVRDGLADGSVGLLGARYDLTRAQVRLIG</sequence>
<dbReference type="SUPFAM" id="SSF53056">
    <property type="entry name" value="beta-carbonic anhydrase, cab"/>
    <property type="match status" value="1"/>
</dbReference>
<evidence type="ECO:0000313" key="5">
    <source>
        <dbReference type="Proteomes" id="UP000611640"/>
    </source>
</evidence>
<feature type="binding site" evidence="3">
    <location>
        <position position="49"/>
    </location>
    <ligand>
        <name>Zn(2+)</name>
        <dbReference type="ChEBI" id="CHEBI:29105"/>
    </ligand>
</feature>
<evidence type="ECO:0000256" key="3">
    <source>
        <dbReference type="PIRSR" id="PIRSR601765-1"/>
    </source>
</evidence>
<dbReference type="Gene3D" id="3.40.1050.10">
    <property type="entry name" value="Carbonic anhydrase"/>
    <property type="match status" value="1"/>
</dbReference>
<dbReference type="AlphaFoldDB" id="A0A7R7HW32"/>
<dbReference type="Pfam" id="PF00484">
    <property type="entry name" value="Pro_CA"/>
    <property type="match status" value="1"/>
</dbReference>
<gene>
    <name evidence="4" type="ORF">Athai_19760</name>
</gene>
<keyword evidence="5" id="KW-1185">Reference proteome</keyword>
<name>A0A7R7HW32_9ACTN</name>
<dbReference type="Proteomes" id="UP000611640">
    <property type="component" value="Chromosome"/>
</dbReference>
<keyword evidence="3" id="KW-0479">Metal-binding</keyword>
<reference evidence="4 5" key="1">
    <citation type="submission" date="2020-08" db="EMBL/GenBank/DDBJ databases">
        <title>Whole genome shotgun sequence of Actinocatenispora thailandica NBRC 105041.</title>
        <authorList>
            <person name="Komaki H."/>
            <person name="Tamura T."/>
        </authorList>
    </citation>
    <scope>NUCLEOTIDE SEQUENCE [LARGE SCALE GENOMIC DNA]</scope>
    <source>
        <strain evidence="4 5">NBRC 105041</strain>
    </source>
</reference>
<dbReference type="InterPro" id="IPR036874">
    <property type="entry name" value="Carbonic_anhydrase_sf"/>
</dbReference>
<dbReference type="SMART" id="SM00947">
    <property type="entry name" value="Pro_CA"/>
    <property type="match status" value="1"/>
</dbReference>
<evidence type="ECO:0000313" key="4">
    <source>
        <dbReference type="EMBL" id="BCJ34473.1"/>
    </source>
</evidence>
<feature type="binding site" evidence="3">
    <location>
        <position position="47"/>
    </location>
    <ligand>
        <name>Zn(2+)</name>
        <dbReference type="ChEBI" id="CHEBI:29105"/>
    </ligand>
</feature>
<proteinExistence type="inferred from homology"/>
<evidence type="ECO:0000256" key="2">
    <source>
        <dbReference type="ARBA" id="ARBA00024993"/>
    </source>
</evidence>